<evidence type="ECO:0000256" key="6">
    <source>
        <dbReference type="ARBA" id="ARBA00022741"/>
    </source>
</evidence>
<keyword evidence="9" id="KW-0067">ATP-binding</keyword>
<gene>
    <name evidence="15" type="primary">NS1</name>
</gene>
<keyword evidence="4 12" id="KW-0540">Nuclease</keyword>
<evidence type="ECO:0000256" key="11">
    <source>
        <dbReference type="ARBA" id="ARBA00023125"/>
    </source>
</evidence>
<name>A0A1S6EM50_9VIRU</name>
<dbReference type="InterPro" id="IPR001257">
    <property type="entry name" value="Parvovirus_NS1_helicase"/>
</dbReference>
<reference evidence="15" key="1">
    <citation type="submission" date="2016-04" db="EMBL/GenBank/DDBJ databases">
        <authorList>
            <person name="Evans L.H."/>
            <person name="Alamgir A."/>
            <person name="Owens N."/>
            <person name="Weber N.D."/>
            <person name="Virtaneva K."/>
            <person name="Barbian K."/>
            <person name="Babar A."/>
            <person name="Rosenke K."/>
        </authorList>
    </citation>
    <scope>NUCLEOTIDE SEQUENCE</scope>
    <source>
        <strain evidence="15">GX-Tu-PV-1</strain>
    </source>
</reference>
<dbReference type="GO" id="GO:0016787">
    <property type="term" value="F:hydrolase activity"/>
    <property type="evidence" value="ECO:0007669"/>
    <property type="project" value="UniProtKB-KW"/>
</dbReference>
<dbReference type="InterPro" id="IPR014015">
    <property type="entry name" value="Helicase_SF3_DNA-vir"/>
</dbReference>
<dbReference type="GO" id="GO:0005524">
    <property type="term" value="F:ATP binding"/>
    <property type="evidence" value="ECO:0007669"/>
    <property type="project" value="UniProtKB-KW"/>
</dbReference>
<evidence type="ECO:0000256" key="1">
    <source>
        <dbReference type="ARBA" id="ARBA00004147"/>
    </source>
</evidence>
<accession>A0A1S6EM50</accession>
<proteinExistence type="predicted"/>
<dbReference type="GO" id="GO:0046872">
    <property type="term" value="F:metal ion binding"/>
    <property type="evidence" value="ECO:0007669"/>
    <property type="project" value="UniProtKB-KW"/>
</dbReference>
<evidence type="ECO:0000256" key="5">
    <source>
        <dbReference type="ARBA" id="ARBA00022723"/>
    </source>
</evidence>
<comment type="subcellular location">
    <subcellularLocation>
        <location evidence="1 12">Host nucleus</location>
    </subcellularLocation>
</comment>
<dbReference type="InterPro" id="IPR027417">
    <property type="entry name" value="P-loop_NTPase"/>
</dbReference>
<keyword evidence="5" id="KW-0479">Metal-binding</keyword>
<dbReference type="GO" id="GO:0042025">
    <property type="term" value="C:host cell nucleus"/>
    <property type="evidence" value="ECO:0007669"/>
    <property type="project" value="UniProtKB-SubCell"/>
</dbReference>
<keyword evidence="2 12" id="KW-1048">Host nucleus</keyword>
<dbReference type="EMBL" id="KX084396">
    <property type="protein sequence ID" value="AQR59059.1"/>
    <property type="molecule type" value="Genomic_DNA"/>
</dbReference>
<dbReference type="PROSITE" id="PS51206">
    <property type="entry name" value="SF3_HELICASE_1"/>
    <property type="match status" value="1"/>
</dbReference>
<evidence type="ECO:0000256" key="10">
    <source>
        <dbReference type="ARBA" id="ARBA00023124"/>
    </source>
</evidence>
<dbReference type="GO" id="GO:0004519">
    <property type="term" value="F:endonuclease activity"/>
    <property type="evidence" value="ECO:0007669"/>
    <property type="project" value="UniProtKB-UniRule"/>
</dbReference>
<evidence type="ECO:0000256" key="3">
    <source>
        <dbReference type="ARBA" id="ARBA00022705"/>
    </source>
</evidence>
<dbReference type="GO" id="GO:0006260">
    <property type="term" value="P:DNA replication"/>
    <property type="evidence" value="ECO:0007669"/>
    <property type="project" value="UniProtKB-UniRule"/>
</dbReference>
<keyword evidence="8 12" id="KW-0378">Hydrolase</keyword>
<sequence length="695" mass="78605">MAFPTRGGFSAILNLPSDLIVGQKNMPVFECVTAGYTSPESGEFVASRFPPNHELRQEIRNFIGNPEWDDPDVTWIDFHIQVAKHAIEVETKLNPNLQIFWQMEKSSQSGRYHLHLLFVEGCTSRQITWIIKRMRREICNKAAEILNMFCPDFSKSQIWGSLVNIQNAMLSLNRGYSPRIGKPIPQPVNPYSFLKYYMYNSAKESFLRGATPKLAEKLPIGTRYVRFEGSPDLDEGPEIPSQELTPGDTLPVCYVSTETDWGTGGGETVIKTSIIEKLCMEALRLCRENHIFTLKSFKLSFPDKFMQFSSRNQGIIKLEETISLYCETIIHEHNAWEIAKSIHGDVDIAELDDNLAIRLCSYQGYSPKYVARLILCWLSRQAGKKNALYFFGPANTGKTMMAESICKMVGIYGNVNHNNKNFPFNDCHNKAVLWWEECIMTEEHVESAKCIMGGSSVRIDKKNQDSVLLCKTPIVITANNDITQVSSRNAISTVHAAAIRARCLKFTFNNWLTSNWGLITVDQMYQFLCWGELDGIPTVNSLLKDHPEFNGTLPYNQPKGKFCADCVNQFSTAANLTVCPACSGWTRKPFSEEEEPAYTGSESGLFEKASQGKRKVSGIYPVIWPDQKLIPEALHLQRRLSYWETGIPSESSGLPDEPDFTANANLLLSLENLHLRSELKVEKDPQECRQCCLVQ</sequence>
<evidence type="ECO:0000256" key="7">
    <source>
        <dbReference type="ARBA" id="ARBA00022759"/>
    </source>
</evidence>
<keyword evidence="11 12" id="KW-0238">DNA-binding</keyword>
<evidence type="ECO:0000256" key="9">
    <source>
        <dbReference type="ARBA" id="ARBA00022840"/>
    </source>
</evidence>
<dbReference type="SUPFAM" id="SSF52540">
    <property type="entry name" value="P-loop containing nucleoside triphosphate hydrolases"/>
    <property type="match status" value="1"/>
</dbReference>
<evidence type="ECO:0000256" key="8">
    <source>
        <dbReference type="ARBA" id="ARBA00022801"/>
    </source>
</evidence>
<evidence type="ECO:0000259" key="13">
    <source>
        <dbReference type="PROSITE" id="PS51206"/>
    </source>
</evidence>
<protein>
    <submittedName>
        <fullName evidence="15">Nonstructural protein</fullName>
    </submittedName>
</protein>
<evidence type="ECO:0000259" key="14">
    <source>
        <dbReference type="PROSITE" id="PS52022"/>
    </source>
</evidence>
<evidence type="ECO:0000256" key="4">
    <source>
        <dbReference type="ARBA" id="ARBA00022722"/>
    </source>
</evidence>
<dbReference type="Pfam" id="PF01057">
    <property type="entry name" value="Parvo_NS1"/>
    <property type="match status" value="1"/>
</dbReference>
<keyword evidence="3 12" id="KW-0235">DNA replication</keyword>
<dbReference type="GO" id="GO:0003677">
    <property type="term" value="F:DNA binding"/>
    <property type="evidence" value="ECO:0007669"/>
    <property type="project" value="UniProtKB-UniRule"/>
</dbReference>
<dbReference type="InterPro" id="IPR049901">
    <property type="entry name" value="PV_NS1-NUC"/>
</dbReference>
<evidence type="ECO:0000313" key="15">
    <source>
        <dbReference type="EMBL" id="AQR59059.1"/>
    </source>
</evidence>
<evidence type="ECO:0000256" key="2">
    <source>
        <dbReference type="ARBA" id="ARBA00022562"/>
    </source>
</evidence>
<organism evidence="15">
    <name type="scientific">Turkey parvovirus 1078</name>
    <dbReference type="NCBI Taxonomy" id="740933"/>
    <lineage>
        <taxon>Viruses</taxon>
        <taxon>Monodnaviria</taxon>
        <taxon>Shotokuvirae</taxon>
        <taxon>Cossaviricota</taxon>
        <taxon>Quintoviricetes</taxon>
        <taxon>Piccovirales</taxon>
        <taxon>Parvoviridae</taxon>
        <taxon>Parvovirinae</taxon>
        <taxon>Aveparvovirus</taxon>
        <taxon>Aveparvovirus galliform1</taxon>
    </lineage>
</organism>
<dbReference type="GO" id="GO:0019079">
    <property type="term" value="P:viral genome replication"/>
    <property type="evidence" value="ECO:0007669"/>
    <property type="project" value="InterPro"/>
</dbReference>
<keyword evidence="6 12" id="KW-0547">Nucleotide-binding</keyword>
<keyword evidence="7 12" id="KW-0255">Endonuclease</keyword>
<keyword evidence="10 12" id="KW-0190">Covalent protein-DNA linkage</keyword>
<evidence type="ECO:0000256" key="12">
    <source>
        <dbReference type="PROSITE-ProRule" id="PRU01366"/>
    </source>
</evidence>
<feature type="short sequence motif" description="RCR-2" evidence="12">
    <location>
        <begin position="113"/>
        <end position="115"/>
    </location>
</feature>
<dbReference type="PROSITE" id="PS52022">
    <property type="entry name" value="PV_NS1_NUC"/>
    <property type="match status" value="1"/>
</dbReference>
<feature type="domain" description="SF3 helicase" evidence="13">
    <location>
        <begin position="350"/>
        <end position="521"/>
    </location>
</feature>
<dbReference type="Gene3D" id="3.40.50.300">
    <property type="entry name" value="P-loop containing nucleotide triphosphate hydrolases"/>
    <property type="match status" value="1"/>
</dbReference>
<comment type="caution">
    <text evidence="12">Lacks conserved residue(s) required for the propagation of feature annotation.</text>
</comment>
<feature type="active site" description="For nuclease activity" evidence="12">
    <location>
        <position position="197"/>
    </location>
</feature>
<feature type="domain" description="PV NS1-Nuc" evidence="14">
    <location>
        <begin position="4"/>
        <end position="290"/>
    </location>
</feature>